<dbReference type="GO" id="GO:0071973">
    <property type="term" value="P:bacterial-type flagellum-dependent cell motility"/>
    <property type="evidence" value="ECO:0007669"/>
    <property type="project" value="InterPro"/>
</dbReference>
<evidence type="ECO:0000313" key="12">
    <source>
        <dbReference type="Proteomes" id="UP000196365"/>
    </source>
</evidence>
<protein>
    <recommendedName>
        <fullName evidence="3">Flagellar FliJ protein</fullName>
    </recommendedName>
</protein>
<evidence type="ECO:0000256" key="2">
    <source>
        <dbReference type="ARBA" id="ARBA00010004"/>
    </source>
</evidence>
<accession>A0A1T4LED4</accession>
<evidence type="ECO:0000256" key="6">
    <source>
        <dbReference type="ARBA" id="ARBA00022500"/>
    </source>
</evidence>
<dbReference type="GO" id="GO:0044781">
    <property type="term" value="P:bacterial-type flagellum organization"/>
    <property type="evidence" value="ECO:0007669"/>
    <property type="project" value="UniProtKB-KW"/>
</dbReference>
<comment type="subcellular location">
    <subcellularLocation>
        <location evidence="1">Cell membrane</location>
        <topology evidence="1">Peripheral membrane protein</topology>
        <orientation evidence="1">Cytoplasmic side</orientation>
    </subcellularLocation>
</comment>
<dbReference type="RefSeq" id="WP_087678387.1">
    <property type="nucleotide sequence ID" value="NZ_FUWV01000004.1"/>
</dbReference>
<keyword evidence="10" id="KW-1006">Bacterial flagellum protein export</keyword>
<evidence type="ECO:0000256" key="1">
    <source>
        <dbReference type="ARBA" id="ARBA00004413"/>
    </source>
</evidence>
<evidence type="ECO:0000256" key="9">
    <source>
        <dbReference type="ARBA" id="ARBA00023136"/>
    </source>
</evidence>
<keyword evidence="4" id="KW-0813">Transport</keyword>
<organism evidence="11 12">
    <name type="scientific">Garciella nitratireducens DSM 15102</name>
    <dbReference type="NCBI Taxonomy" id="1121911"/>
    <lineage>
        <taxon>Bacteria</taxon>
        <taxon>Bacillati</taxon>
        <taxon>Bacillota</taxon>
        <taxon>Clostridia</taxon>
        <taxon>Eubacteriales</taxon>
        <taxon>Eubacteriaceae</taxon>
        <taxon>Garciella</taxon>
    </lineage>
</organism>
<keyword evidence="7" id="KW-1005">Bacterial flagellum biogenesis</keyword>
<evidence type="ECO:0000256" key="3">
    <source>
        <dbReference type="ARBA" id="ARBA00020392"/>
    </source>
</evidence>
<dbReference type="GO" id="GO:0006935">
    <property type="term" value="P:chemotaxis"/>
    <property type="evidence" value="ECO:0007669"/>
    <property type="project" value="UniProtKB-KW"/>
</dbReference>
<evidence type="ECO:0000256" key="4">
    <source>
        <dbReference type="ARBA" id="ARBA00022448"/>
    </source>
</evidence>
<evidence type="ECO:0000313" key="11">
    <source>
        <dbReference type="EMBL" id="SJZ52834.1"/>
    </source>
</evidence>
<sequence>MNSFQYPMETILNYRKEKEEIVKQQFSQIQKQYFLEEKFLKNLEEKLENVIKAYLHGEKRLIDSIELKNIQQYINFLRKKIDVQKQIVVKIQEKLEQKHQQVLFAQRDRKIIEKHKEKALEKYKLELNYQEQKIIDELALYTCRKNKWMI</sequence>
<evidence type="ECO:0000256" key="7">
    <source>
        <dbReference type="ARBA" id="ARBA00022795"/>
    </source>
</evidence>
<dbReference type="Gene3D" id="1.10.287.1700">
    <property type="match status" value="1"/>
</dbReference>
<dbReference type="InterPro" id="IPR053716">
    <property type="entry name" value="Flag_assembly_chemotaxis_eff"/>
</dbReference>
<comment type="similarity">
    <text evidence="2">Belongs to the FliJ family.</text>
</comment>
<evidence type="ECO:0000256" key="5">
    <source>
        <dbReference type="ARBA" id="ARBA00022475"/>
    </source>
</evidence>
<gene>
    <name evidence="11" type="ORF">SAMN02745973_00912</name>
</gene>
<dbReference type="GO" id="GO:0009288">
    <property type="term" value="C:bacterial-type flagellum"/>
    <property type="evidence" value="ECO:0007669"/>
    <property type="project" value="InterPro"/>
</dbReference>
<keyword evidence="6" id="KW-0145">Chemotaxis</keyword>
<keyword evidence="8" id="KW-0653">Protein transport</keyword>
<evidence type="ECO:0000256" key="8">
    <source>
        <dbReference type="ARBA" id="ARBA00022927"/>
    </source>
</evidence>
<dbReference type="InterPro" id="IPR012823">
    <property type="entry name" value="Flagell_FliJ"/>
</dbReference>
<keyword evidence="5" id="KW-1003">Cell membrane</keyword>
<name>A0A1T4LED4_9FIRM</name>
<keyword evidence="12" id="KW-1185">Reference proteome</keyword>
<proteinExistence type="inferred from homology"/>
<dbReference type="AlphaFoldDB" id="A0A1T4LED4"/>
<dbReference type="Proteomes" id="UP000196365">
    <property type="component" value="Unassembled WGS sequence"/>
</dbReference>
<dbReference type="EMBL" id="FUWV01000004">
    <property type="protein sequence ID" value="SJZ52834.1"/>
    <property type="molecule type" value="Genomic_DNA"/>
</dbReference>
<evidence type="ECO:0000256" key="10">
    <source>
        <dbReference type="ARBA" id="ARBA00023225"/>
    </source>
</evidence>
<keyword evidence="9" id="KW-0472">Membrane</keyword>
<dbReference type="GO" id="GO:0015031">
    <property type="term" value="P:protein transport"/>
    <property type="evidence" value="ECO:0007669"/>
    <property type="project" value="UniProtKB-KW"/>
</dbReference>
<reference evidence="11 12" key="1">
    <citation type="submission" date="2017-02" db="EMBL/GenBank/DDBJ databases">
        <authorList>
            <person name="Peterson S.W."/>
        </authorList>
    </citation>
    <scope>NUCLEOTIDE SEQUENCE [LARGE SCALE GENOMIC DNA]</scope>
    <source>
        <strain evidence="11 12">DSM 15102</strain>
    </source>
</reference>
<dbReference type="Pfam" id="PF02050">
    <property type="entry name" value="FliJ"/>
    <property type="match status" value="1"/>
</dbReference>
<dbReference type="NCBIfam" id="TIGR02473">
    <property type="entry name" value="flagell_FliJ"/>
    <property type="match status" value="1"/>
</dbReference>
<dbReference type="GO" id="GO:0005886">
    <property type="term" value="C:plasma membrane"/>
    <property type="evidence" value="ECO:0007669"/>
    <property type="project" value="UniProtKB-SubCell"/>
</dbReference>